<keyword evidence="11 16" id="KW-1133">Transmembrane helix</keyword>
<keyword evidence="10 14" id="KW-0067">ATP-binding</keyword>
<dbReference type="InterPro" id="IPR001245">
    <property type="entry name" value="Ser-Thr/Tyr_kinase_cat_dom"/>
</dbReference>
<dbReference type="Pfam" id="PF12799">
    <property type="entry name" value="LRR_4"/>
    <property type="match status" value="1"/>
</dbReference>
<dbReference type="Gene3D" id="3.80.10.10">
    <property type="entry name" value="Ribonuclease Inhibitor"/>
    <property type="match status" value="2"/>
</dbReference>
<keyword evidence="9 19" id="KW-0418">Kinase</keyword>
<dbReference type="InterPro" id="IPR000719">
    <property type="entry name" value="Prot_kinase_dom"/>
</dbReference>
<dbReference type="Pfam" id="PF00560">
    <property type="entry name" value="LRR_1"/>
    <property type="match status" value="1"/>
</dbReference>
<dbReference type="EMBL" id="KX159238">
    <property type="protein sequence ID" value="APU94842.1"/>
    <property type="molecule type" value="mRNA"/>
</dbReference>
<feature type="chain" id="PRO_5012930218" evidence="17">
    <location>
        <begin position="23"/>
        <end position="874"/>
    </location>
</feature>
<dbReference type="InterPro" id="IPR051824">
    <property type="entry name" value="LRR_Rcpt-Like_S/T_Kinase"/>
</dbReference>
<dbReference type="PROSITE" id="PS00107">
    <property type="entry name" value="PROTEIN_KINASE_ATP"/>
    <property type="match status" value="1"/>
</dbReference>
<dbReference type="InterPro" id="IPR001611">
    <property type="entry name" value="Leu-rich_rpt"/>
</dbReference>
<dbReference type="InterPro" id="IPR011009">
    <property type="entry name" value="Kinase-like_dom_sf"/>
</dbReference>
<organism evidence="19">
    <name type="scientific">Pohlia nutans</name>
    <dbReference type="NCBI Taxonomy" id="140635"/>
    <lineage>
        <taxon>Eukaryota</taxon>
        <taxon>Viridiplantae</taxon>
        <taxon>Streptophyta</taxon>
        <taxon>Embryophyta</taxon>
        <taxon>Bryophyta</taxon>
        <taxon>Bryophytina</taxon>
        <taxon>Bryopsida</taxon>
        <taxon>Bryidae</taxon>
        <taxon>Bryanae</taxon>
        <taxon>Bryales</taxon>
        <taxon>Mniaceae</taxon>
        <taxon>Pohlia</taxon>
    </lineage>
</organism>
<keyword evidence="6 17" id="KW-0732">Signal</keyword>
<name>A0A1P8DYV4_9BRYO</name>
<evidence type="ECO:0000256" key="5">
    <source>
        <dbReference type="ARBA" id="ARBA00022692"/>
    </source>
</evidence>
<dbReference type="GO" id="GO:0005524">
    <property type="term" value="F:ATP binding"/>
    <property type="evidence" value="ECO:0007669"/>
    <property type="project" value="UniProtKB-UniRule"/>
</dbReference>
<feature type="binding site" evidence="14">
    <location>
        <position position="568"/>
    </location>
    <ligand>
        <name>ATP</name>
        <dbReference type="ChEBI" id="CHEBI:30616"/>
    </ligand>
</feature>
<dbReference type="PANTHER" id="PTHR48006:SF34">
    <property type="entry name" value="OS08G0203700 PROTEIN"/>
    <property type="match status" value="1"/>
</dbReference>
<evidence type="ECO:0000256" key="12">
    <source>
        <dbReference type="ARBA" id="ARBA00023136"/>
    </source>
</evidence>
<dbReference type="CDD" id="cd14066">
    <property type="entry name" value="STKc_IRAK"/>
    <property type="match status" value="1"/>
</dbReference>
<dbReference type="InterPro" id="IPR025875">
    <property type="entry name" value="Leu-rich_rpt_4"/>
</dbReference>
<feature type="transmembrane region" description="Helical" evidence="16">
    <location>
        <begin position="478"/>
        <end position="503"/>
    </location>
</feature>
<dbReference type="SUPFAM" id="SSF56112">
    <property type="entry name" value="Protein kinase-like (PK-like)"/>
    <property type="match status" value="1"/>
</dbReference>
<dbReference type="FunFam" id="1.10.510.10:FF:000590">
    <property type="entry name" value="PR5-like receptor kinase"/>
    <property type="match status" value="1"/>
</dbReference>
<feature type="domain" description="Protein kinase" evidence="18">
    <location>
        <begin position="540"/>
        <end position="817"/>
    </location>
</feature>
<evidence type="ECO:0000256" key="3">
    <source>
        <dbReference type="ARBA" id="ARBA00022614"/>
    </source>
</evidence>
<comment type="subcellular location">
    <subcellularLocation>
        <location evidence="1">Membrane</location>
        <topology evidence="1">Single-pass type I membrane protein</topology>
    </subcellularLocation>
</comment>
<reference evidence="19" key="1">
    <citation type="submission" date="2016-04" db="EMBL/GenBank/DDBJ databases">
        <authorList>
            <person name="Evans L.H."/>
            <person name="Alamgir A."/>
            <person name="Owens N."/>
            <person name="Weber N.D."/>
            <person name="Virtaneva K."/>
            <person name="Barbian K."/>
            <person name="Babar A."/>
            <person name="Rosenke K."/>
        </authorList>
    </citation>
    <scope>NUCLEOTIDE SEQUENCE</scope>
    <source>
        <strain evidence="19">Antarctic moss No.L</strain>
    </source>
</reference>
<evidence type="ECO:0000256" key="6">
    <source>
        <dbReference type="ARBA" id="ARBA00022729"/>
    </source>
</evidence>
<accession>A0A1P8DYV4</accession>
<feature type="signal peptide" evidence="17">
    <location>
        <begin position="1"/>
        <end position="22"/>
    </location>
</feature>
<evidence type="ECO:0000256" key="10">
    <source>
        <dbReference type="ARBA" id="ARBA00022840"/>
    </source>
</evidence>
<dbReference type="InterPro" id="IPR008271">
    <property type="entry name" value="Ser/Thr_kinase_AS"/>
</dbReference>
<sequence>MVIRFQLGVVLILCLYSSSVGAQSNDSLQATWVSSPSDLYALQQLWNVWQNTPDVQTNLAGWNALDNDTQKKPCVPDSPWRGVFCNARLNATAQTNASALPVWDLDIVGLLLTNASLTGTIPAAIGNLSNLVTISLTNNPDLTGPLPKELDTLYSLYSLDVHGNNITGEIPNWNRDAFVFCQNMNLGDNKMTGGLPTNETNSFHAVQTFNISYNLFSGDFVVVDLFNYFDKAVSVDVSHNQFSGAMPYLVNFTLDGITEEITGPLSYLDISSNKFNQTLTKLSGHKTLQFLNVSYNELTDSLDPVLMTDVPTLTTLDISYNLFTGSIPNLAALTNLQYLDLSYNNFNPGPFPNWTTEIYNLHTLNLQGVSLTGDIPSTVLASFNGLRYLALDDNNLTGTLDINGMLAVHNGSQNLQTITLTNNKINSVAYSGRMVNLAIKFNLKGNPYCDNSTSASDLKRCVCQQQCADTPGAPGNRAVIIIAGVICGSLLAVFLLVGSLLLWQSRRERYQLILGAEKKFAEYEVKPTIYTFGELQVITRNFSTKLGQGAFGTVYKGTILNGSEVAVKQLYTKSNQSLDDFLNEIVVVAAVKHRNLVKLKGCCIRKNQRLLVYEFVENGDLDQFLFGQESIGKDSWSIRKKICYGVAEGIHYLHFASQPKIIHRDIKACNILLDKNLEPKIADFGLALLYPEEESHIMTIHVAGTRGYLAPEYAHLGQLSDKVDVFSYGVLLLEIVSKRRNIELKSPESDHFYLPEWAWTLFNEGRIKELIDPSLDLQPREETEAMRIINIALLCVHSSGERRPDMKGVLAMLHGGMDAEVASLVLEHESERFRPYHRSGLSHTDSGTSSGTSSLLNRGYPVSTASAFATQSPG</sequence>
<dbReference type="AlphaFoldDB" id="A0A1P8DYV4"/>
<evidence type="ECO:0000256" key="11">
    <source>
        <dbReference type="ARBA" id="ARBA00022989"/>
    </source>
</evidence>
<dbReference type="SMART" id="SM00220">
    <property type="entry name" value="S_TKc"/>
    <property type="match status" value="1"/>
</dbReference>
<protein>
    <submittedName>
        <fullName evidence="19">Leucine-rich repeat receptor-like protein kinase</fullName>
    </submittedName>
</protein>
<dbReference type="Gene3D" id="1.10.510.10">
    <property type="entry name" value="Transferase(Phosphotransferase) domain 1"/>
    <property type="match status" value="1"/>
</dbReference>
<feature type="region of interest" description="Disordered" evidence="15">
    <location>
        <begin position="836"/>
        <end position="858"/>
    </location>
</feature>
<keyword evidence="12 16" id="KW-0472">Membrane</keyword>
<evidence type="ECO:0000313" key="19">
    <source>
        <dbReference type="EMBL" id="APU94842.1"/>
    </source>
</evidence>
<dbReference type="PANTHER" id="PTHR48006">
    <property type="entry name" value="LEUCINE-RICH REPEAT-CONTAINING PROTEIN DDB_G0281931-RELATED"/>
    <property type="match status" value="1"/>
</dbReference>
<dbReference type="GO" id="GO:0016020">
    <property type="term" value="C:membrane"/>
    <property type="evidence" value="ECO:0007669"/>
    <property type="project" value="UniProtKB-SubCell"/>
</dbReference>
<dbReference type="FunFam" id="3.30.200.20:FF:000178">
    <property type="entry name" value="serine/threonine-protein kinase PBS1-like"/>
    <property type="match status" value="1"/>
</dbReference>
<keyword evidence="4" id="KW-0808">Transferase</keyword>
<dbReference type="Gene3D" id="3.30.200.20">
    <property type="entry name" value="Phosphorylase Kinase, domain 1"/>
    <property type="match status" value="1"/>
</dbReference>
<keyword evidence="13" id="KW-0325">Glycoprotein</keyword>
<evidence type="ECO:0000259" key="18">
    <source>
        <dbReference type="PROSITE" id="PS50011"/>
    </source>
</evidence>
<keyword evidence="2" id="KW-0723">Serine/threonine-protein kinase</keyword>
<dbReference type="InterPro" id="IPR017441">
    <property type="entry name" value="Protein_kinase_ATP_BS"/>
</dbReference>
<evidence type="ECO:0000256" key="13">
    <source>
        <dbReference type="ARBA" id="ARBA00023180"/>
    </source>
</evidence>
<dbReference type="InterPro" id="IPR032675">
    <property type="entry name" value="LRR_dom_sf"/>
</dbReference>
<dbReference type="Pfam" id="PF07714">
    <property type="entry name" value="PK_Tyr_Ser-Thr"/>
    <property type="match status" value="1"/>
</dbReference>
<keyword evidence="3" id="KW-0433">Leucine-rich repeat</keyword>
<dbReference type="PROSITE" id="PS51450">
    <property type="entry name" value="LRR"/>
    <property type="match status" value="1"/>
</dbReference>
<evidence type="ECO:0000256" key="7">
    <source>
        <dbReference type="ARBA" id="ARBA00022737"/>
    </source>
</evidence>
<evidence type="ECO:0000256" key="1">
    <source>
        <dbReference type="ARBA" id="ARBA00004479"/>
    </source>
</evidence>
<evidence type="ECO:0000256" key="17">
    <source>
        <dbReference type="SAM" id="SignalP"/>
    </source>
</evidence>
<evidence type="ECO:0000256" key="14">
    <source>
        <dbReference type="PROSITE-ProRule" id="PRU10141"/>
    </source>
</evidence>
<evidence type="ECO:0000256" key="16">
    <source>
        <dbReference type="SAM" id="Phobius"/>
    </source>
</evidence>
<keyword evidence="5 16" id="KW-0812">Transmembrane</keyword>
<gene>
    <name evidence="19" type="primary">LRR-RLK14</name>
</gene>
<feature type="compositionally biased region" description="Low complexity" evidence="15">
    <location>
        <begin position="839"/>
        <end position="856"/>
    </location>
</feature>
<proteinExistence type="evidence at transcript level"/>
<evidence type="ECO:0000256" key="9">
    <source>
        <dbReference type="ARBA" id="ARBA00022777"/>
    </source>
</evidence>
<evidence type="ECO:0000256" key="2">
    <source>
        <dbReference type="ARBA" id="ARBA00022527"/>
    </source>
</evidence>
<dbReference type="PROSITE" id="PS00108">
    <property type="entry name" value="PROTEIN_KINASE_ST"/>
    <property type="match status" value="1"/>
</dbReference>
<dbReference type="PROSITE" id="PS50011">
    <property type="entry name" value="PROTEIN_KINASE_DOM"/>
    <property type="match status" value="1"/>
</dbReference>
<evidence type="ECO:0000256" key="15">
    <source>
        <dbReference type="SAM" id="MobiDB-lite"/>
    </source>
</evidence>
<keyword evidence="7" id="KW-0677">Repeat</keyword>
<keyword evidence="8 14" id="KW-0547">Nucleotide-binding</keyword>
<dbReference type="SUPFAM" id="SSF52047">
    <property type="entry name" value="RNI-like"/>
    <property type="match status" value="1"/>
</dbReference>
<keyword evidence="19" id="KW-0675">Receptor</keyword>
<evidence type="ECO:0000256" key="8">
    <source>
        <dbReference type="ARBA" id="ARBA00022741"/>
    </source>
</evidence>
<dbReference type="GO" id="GO:0004674">
    <property type="term" value="F:protein serine/threonine kinase activity"/>
    <property type="evidence" value="ECO:0007669"/>
    <property type="project" value="UniProtKB-KW"/>
</dbReference>
<evidence type="ECO:0000256" key="4">
    <source>
        <dbReference type="ARBA" id="ARBA00022679"/>
    </source>
</evidence>